<name>A0A1L3J2I4_9FLAO</name>
<dbReference type="OrthoDB" id="9786188at2"/>
<dbReference type="RefSeq" id="WP_072551982.1">
    <property type="nucleotide sequence ID" value="NZ_CP018153.1"/>
</dbReference>
<dbReference type="Pfam" id="PF13472">
    <property type="entry name" value="Lipase_GDSL_2"/>
    <property type="match status" value="1"/>
</dbReference>
<evidence type="ECO:0000259" key="1">
    <source>
        <dbReference type="Pfam" id="PF13472"/>
    </source>
</evidence>
<gene>
    <name evidence="2" type="ORF">LPB144_02365</name>
</gene>
<protein>
    <submittedName>
        <fullName evidence="2">Arylesterase</fullName>
    </submittedName>
</protein>
<sequence>MRSLIIVCIMALMFFSCGEEQRKKSDSERSAVEESLTAEDTKETSGIILFFGNSLTAGMGLEPDEAFPAIIQNKLDSLNLDYKVINAGLSGETTAGGKNRLSWVLKQDIEVFVLELGANDGLRGIPLEETRANLQEIIDFVRRKNPETKIILTGMQIPPNLGQDYTSGFKKIFPELAEKNDIYLIPFLLEDVAGVPELNQKDGIHPTADGQKILADNVWEVLKQAINQ</sequence>
<keyword evidence="3" id="KW-1185">Reference proteome</keyword>
<dbReference type="AlphaFoldDB" id="A0A1L3J2I4"/>
<dbReference type="Gene3D" id="3.40.50.1110">
    <property type="entry name" value="SGNH hydrolase"/>
    <property type="match status" value="1"/>
</dbReference>
<dbReference type="KEGG" id="grl:LPB144_02365"/>
<reference evidence="2 3" key="1">
    <citation type="submission" date="2016-11" db="EMBL/GenBank/DDBJ databases">
        <title>Gramella sp. LPB0144 isolated from marine environment.</title>
        <authorList>
            <person name="Kim E."/>
            <person name="Yi H."/>
        </authorList>
    </citation>
    <scope>NUCLEOTIDE SEQUENCE [LARGE SCALE GENOMIC DNA]</scope>
    <source>
        <strain evidence="2 3">LPB0144</strain>
    </source>
</reference>
<proteinExistence type="predicted"/>
<dbReference type="InterPro" id="IPR036514">
    <property type="entry name" value="SGNH_hydro_sf"/>
</dbReference>
<dbReference type="STRING" id="1913577.LPB144_02365"/>
<dbReference type="GO" id="GO:0004622">
    <property type="term" value="F:phosphatidylcholine lysophospholipase activity"/>
    <property type="evidence" value="ECO:0007669"/>
    <property type="project" value="TreeGrafter"/>
</dbReference>
<dbReference type="CDD" id="cd01822">
    <property type="entry name" value="Lysophospholipase_L1_like"/>
    <property type="match status" value="1"/>
</dbReference>
<dbReference type="InterPro" id="IPR013830">
    <property type="entry name" value="SGNH_hydro"/>
</dbReference>
<organism evidence="2 3">
    <name type="scientific">Christiangramia salexigens</name>
    <dbReference type="NCBI Taxonomy" id="1913577"/>
    <lineage>
        <taxon>Bacteria</taxon>
        <taxon>Pseudomonadati</taxon>
        <taxon>Bacteroidota</taxon>
        <taxon>Flavobacteriia</taxon>
        <taxon>Flavobacteriales</taxon>
        <taxon>Flavobacteriaceae</taxon>
        <taxon>Christiangramia</taxon>
    </lineage>
</organism>
<dbReference type="EMBL" id="CP018153">
    <property type="protein sequence ID" value="APG59326.1"/>
    <property type="molecule type" value="Genomic_DNA"/>
</dbReference>
<dbReference type="PROSITE" id="PS51257">
    <property type="entry name" value="PROKAR_LIPOPROTEIN"/>
    <property type="match status" value="1"/>
</dbReference>
<dbReference type="InterPro" id="IPR051532">
    <property type="entry name" value="Ester_Hydrolysis_Enzymes"/>
</dbReference>
<dbReference type="Proteomes" id="UP000182510">
    <property type="component" value="Chromosome"/>
</dbReference>
<dbReference type="PANTHER" id="PTHR30383:SF24">
    <property type="entry name" value="THIOESTERASE 1_PROTEASE 1_LYSOPHOSPHOLIPASE L1"/>
    <property type="match status" value="1"/>
</dbReference>
<dbReference type="PANTHER" id="PTHR30383">
    <property type="entry name" value="THIOESTERASE 1/PROTEASE 1/LYSOPHOSPHOLIPASE L1"/>
    <property type="match status" value="1"/>
</dbReference>
<dbReference type="SUPFAM" id="SSF52266">
    <property type="entry name" value="SGNH hydrolase"/>
    <property type="match status" value="1"/>
</dbReference>
<accession>A0A1L3J2I4</accession>
<feature type="domain" description="SGNH hydrolase-type esterase" evidence="1">
    <location>
        <begin position="50"/>
        <end position="213"/>
    </location>
</feature>
<evidence type="ECO:0000313" key="2">
    <source>
        <dbReference type="EMBL" id="APG59326.1"/>
    </source>
</evidence>
<evidence type="ECO:0000313" key="3">
    <source>
        <dbReference type="Proteomes" id="UP000182510"/>
    </source>
</evidence>